<dbReference type="RefSeq" id="XP_014563212.1">
    <property type="nucleotide sequence ID" value="XM_014707726.1"/>
</dbReference>
<dbReference type="GO" id="GO:0000398">
    <property type="term" value="P:mRNA splicing, via spliceosome"/>
    <property type="evidence" value="ECO:0007669"/>
    <property type="project" value="InterPro"/>
</dbReference>
<comment type="similarity">
    <text evidence="1">Belongs to the PHF5 family.</text>
</comment>
<dbReference type="STRING" id="1354746.A0A0B2UJL4"/>
<proteinExistence type="inferred from homology"/>
<dbReference type="InParanoid" id="A0A0B2UJL4"/>
<dbReference type="PANTHER" id="PTHR13120">
    <property type="entry name" value="PHD FINGER-LIKE DOMAIN-CONTAINING PROTEIN 5A"/>
    <property type="match status" value="1"/>
</dbReference>
<dbReference type="AlphaFoldDB" id="A0A0B2UJL4"/>
<organism evidence="2 3">
    <name type="scientific">Ordospora colligata OC4</name>
    <dbReference type="NCBI Taxonomy" id="1354746"/>
    <lineage>
        <taxon>Eukaryota</taxon>
        <taxon>Fungi</taxon>
        <taxon>Fungi incertae sedis</taxon>
        <taxon>Microsporidia</taxon>
        <taxon>Ordosporidae</taxon>
        <taxon>Ordospora</taxon>
    </lineage>
</organism>
<dbReference type="VEuPathDB" id="MicrosporidiaDB:M896_090980"/>
<gene>
    <name evidence="2" type="ORF">M896_090980</name>
</gene>
<dbReference type="OrthoDB" id="10248186at2759"/>
<dbReference type="EMBL" id="JOKQ01000009">
    <property type="protein sequence ID" value="KHN69170.1"/>
    <property type="molecule type" value="Genomic_DNA"/>
</dbReference>
<evidence type="ECO:0000313" key="3">
    <source>
        <dbReference type="Proteomes" id="UP000031056"/>
    </source>
</evidence>
<dbReference type="GeneID" id="26262311"/>
<keyword evidence="3" id="KW-1185">Reference proteome</keyword>
<accession>A0A0B2UJL4</accession>
<dbReference type="InterPro" id="IPR005345">
    <property type="entry name" value="PHF5"/>
</dbReference>
<dbReference type="Proteomes" id="UP000031056">
    <property type="component" value="Unassembled WGS sequence"/>
</dbReference>
<dbReference type="Pfam" id="PF03660">
    <property type="entry name" value="PHF5"/>
    <property type="match status" value="1"/>
</dbReference>
<dbReference type="HOGENOM" id="CLU_2441450_0_0_1"/>
<evidence type="ECO:0000313" key="2">
    <source>
        <dbReference type="EMBL" id="KHN69170.1"/>
    </source>
</evidence>
<protein>
    <submittedName>
        <fullName evidence="2">Uncharacterized protein</fullName>
    </submittedName>
</protein>
<comment type="caution">
    <text evidence="2">The sequence shown here is derived from an EMBL/GenBank/DDBJ whole genome shotgun (WGS) entry which is preliminary data.</text>
</comment>
<evidence type="ECO:0000256" key="1">
    <source>
        <dbReference type="ARBA" id="ARBA00008626"/>
    </source>
</evidence>
<sequence length="90" mass="10506">MQAYSATSRCNRIHTSIKGMLCDKCSVRCYVCKENTHIHSIDLLICEFCFHSTYKNKCIMCGERDPKHSAHYCRECIILQKHREGCPIYT</sequence>
<reference evidence="2 3" key="1">
    <citation type="journal article" date="2014" name="MBio">
        <title>The Ordospora colligata genome; evolution of extreme reduction in microsporidia and host-to-parasite horizontal gene transfer.</title>
        <authorList>
            <person name="Pombert J.-F."/>
            <person name="Haag K.L."/>
            <person name="Beidas S."/>
            <person name="Ebert D."/>
            <person name="Keeling P.J."/>
        </authorList>
    </citation>
    <scope>NUCLEOTIDE SEQUENCE [LARGE SCALE GENOMIC DNA]</scope>
    <source>
        <strain evidence="2 3">OC4</strain>
    </source>
</reference>
<name>A0A0B2UJL4_9MICR</name>